<evidence type="ECO:0000259" key="2">
    <source>
        <dbReference type="Pfam" id="PF06750"/>
    </source>
</evidence>
<dbReference type="GO" id="GO:0004190">
    <property type="term" value="F:aspartic-type endopeptidase activity"/>
    <property type="evidence" value="ECO:0007669"/>
    <property type="project" value="TreeGrafter"/>
</dbReference>
<proteinExistence type="predicted"/>
<feature type="transmembrane region" description="Helical" evidence="1">
    <location>
        <begin position="169"/>
        <end position="194"/>
    </location>
</feature>
<evidence type="ECO:0000313" key="4">
    <source>
        <dbReference type="Proteomes" id="UP000321569"/>
    </source>
</evidence>
<dbReference type="EMBL" id="BKAM01000003">
    <property type="protein sequence ID" value="GEP71705.1"/>
    <property type="molecule type" value="Genomic_DNA"/>
</dbReference>
<dbReference type="PANTHER" id="PTHR30487:SF0">
    <property type="entry name" value="PREPILIN LEADER PEPTIDASE_N-METHYLTRANSFERASE-RELATED"/>
    <property type="match status" value="1"/>
</dbReference>
<name>A0A512PKI5_9LACO</name>
<dbReference type="STRING" id="1423795.FD12_GL000816"/>
<feature type="domain" description="Prepilin peptidase A24 N-terminal" evidence="2">
    <location>
        <begin position="7"/>
        <end position="87"/>
    </location>
</feature>
<keyword evidence="1" id="KW-0812">Transmembrane</keyword>
<dbReference type="RefSeq" id="WP_054747209.1">
    <property type="nucleotide sequence ID" value="NZ_BKAM01000003.1"/>
</dbReference>
<evidence type="ECO:0000313" key="3">
    <source>
        <dbReference type="EMBL" id="GEP71705.1"/>
    </source>
</evidence>
<keyword evidence="1" id="KW-0472">Membrane</keyword>
<dbReference type="InterPro" id="IPR050882">
    <property type="entry name" value="Prepilin_peptidase/N-MTase"/>
</dbReference>
<dbReference type="OrthoDB" id="9789291at2"/>
<comment type="caution">
    <text evidence="3">The sequence shown here is derived from an EMBL/GenBank/DDBJ whole genome shotgun (WGS) entry which is preliminary data.</text>
</comment>
<accession>A0A512PKI5</accession>
<dbReference type="GO" id="GO:0006465">
    <property type="term" value="P:signal peptide processing"/>
    <property type="evidence" value="ECO:0007669"/>
    <property type="project" value="TreeGrafter"/>
</dbReference>
<dbReference type="GO" id="GO:0005886">
    <property type="term" value="C:plasma membrane"/>
    <property type="evidence" value="ECO:0007669"/>
    <property type="project" value="TreeGrafter"/>
</dbReference>
<dbReference type="Proteomes" id="UP000321569">
    <property type="component" value="Unassembled WGS sequence"/>
</dbReference>
<dbReference type="PANTHER" id="PTHR30487">
    <property type="entry name" value="TYPE 4 PREPILIN-LIKE PROTEINS LEADER PEPTIDE-PROCESSING ENZYME"/>
    <property type="match status" value="1"/>
</dbReference>
<keyword evidence="1" id="KW-1133">Transmembrane helix</keyword>
<reference evidence="3 4" key="1">
    <citation type="submission" date="2019-07" db="EMBL/GenBank/DDBJ databases">
        <title>Whole genome shotgun sequence of Lactobacillus rapi NBRC 109618.</title>
        <authorList>
            <person name="Hosoyama A."/>
            <person name="Uohara A."/>
            <person name="Ohji S."/>
            <person name="Ichikawa N."/>
        </authorList>
    </citation>
    <scope>NUCLEOTIDE SEQUENCE [LARGE SCALE GENOMIC DNA]</scope>
    <source>
        <strain evidence="3 4">NBRC 109618</strain>
    </source>
</reference>
<evidence type="ECO:0000256" key="1">
    <source>
        <dbReference type="SAM" id="Phobius"/>
    </source>
</evidence>
<feature type="transmembrane region" description="Helical" evidence="1">
    <location>
        <begin position="206"/>
        <end position="228"/>
    </location>
</feature>
<dbReference type="InterPro" id="IPR010627">
    <property type="entry name" value="Prepilin_pept_A24_N"/>
</dbReference>
<sequence length="229" mass="25857">MIITQFLLGSSIASFVNVIVQRSLAGESIVRPRSHCTACLHQLAYYDLIPVISYISLGGKCRYCKARIPVTMIITEILLGLMFALVPINLASCYFLLIMSILITLSLFDLEIQQIPHLGIALLMITCGFNLHHSLWELAATIVIYLCFQGLNRKERLIGNGDIDILFGLWISTGISFMLWATCFACVSAILYLIIIPWPKDNRIPFVPFITIGYYVTYQFQDWLLALIL</sequence>
<dbReference type="AlphaFoldDB" id="A0A512PKI5"/>
<feature type="transmembrane region" description="Helical" evidence="1">
    <location>
        <begin position="77"/>
        <end position="108"/>
    </location>
</feature>
<dbReference type="Pfam" id="PF06750">
    <property type="entry name" value="A24_N_bact"/>
    <property type="match status" value="1"/>
</dbReference>
<feature type="transmembrane region" description="Helical" evidence="1">
    <location>
        <begin position="120"/>
        <end position="148"/>
    </location>
</feature>
<organism evidence="3 4">
    <name type="scientific">Lentilactobacillus rapi</name>
    <dbReference type="NCBI Taxonomy" id="481723"/>
    <lineage>
        <taxon>Bacteria</taxon>
        <taxon>Bacillati</taxon>
        <taxon>Bacillota</taxon>
        <taxon>Bacilli</taxon>
        <taxon>Lactobacillales</taxon>
        <taxon>Lactobacillaceae</taxon>
        <taxon>Lentilactobacillus</taxon>
    </lineage>
</organism>
<protein>
    <submittedName>
        <fullName evidence="3">Type 4 prepilin-like proteins leader peptide-processing enzyme</fullName>
    </submittedName>
</protein>
<gene>
    <name evidence="3" type="ORF">LRA02_05730</name>
</gene>